<sequence>MTSEFTRQGQDVVKCDLCQEGVSFFCRRCEINICDPCLPLHLRQKTRYGHDVVNYNSKQEDESFNCDLHPRNTYSAYCKTCETPICSLCFAFEHKSHKISELPDEIELITYFIRGGKRLSSLKNELEIILHHTVKQLSSLSSFYQKRKDEVTVRGEEWHKLIEKSVKNLHHQLDDLKKENKTALQKQRNEFEKLIGIVDEMNKKATKLQKSNNITEMQKYRTVIDEQLAEKKIAQNTFPTFYECKIDEHYLQTYFGYIEKLPEENMTFRLWLPDVSCSRKVLEVPKIVRHLETKFPVNEKYKCRLYDMALTADKEVWMGGSNGEFKLFDLEGNLHGHRTVPVKSEGLYICMHNKHILFSDVADKAVKTFSSNDTVVTMFTTGDWKPYGITSSASGDLLLCLRKDDQSKVVRYSSTGTILQEIQYGSNYQPLYQVAWYIDENVNEDIVVSDYKKNAVIAVNGLGIFRYEYSGKHRDFSVRSITTDSIGHVFVADLKGNKIHMLDRDGRFLRYIIPDGGIEHPRAVCIISVGEMIVGESMTGIAKTIRFQEEQKDAVSPAT</sequence>
<keyword evidence="1" id="KW-0862">Zinc</keyword>
<keyword evidence="1" id="KW-0479">Metal-binding</keyword>
<dbReference type="Gene3D" id="2.120.10.30">
    <property type="entry name" value="TolB, C-terminal domain"/>
    <property type="match status" value="1"/>
</dbReference>
<feature type="domain" description="B box-type" evidence="3">
    <location>
        <begin position="61"/>
        <end position="102"/>
    </location>
</feature>
<accession>A0A8B8DA79</accession>
<dbReference type="Pfam" id="PF00643">
    <property type="entry name" value="zf-B_box"/>
    <property type="match status" value="1"/>
</dbReference>
<organism evidence="4 5">
    <name type="scientific">Crassostrea virginica</name>
    <name type="common">Eastern oyster</name>
    <dbReference type="NCBI Taxonomy" id="6565"/>
    <lineage>
        <taxon>Eukaryota</taxon>
        <taxon>Metazoa</taxon>
        <taxon>Spiralia</taxon>
        <taxon>Lophotrochozoa</taxon>
        <taxon>Mollusca</taxon>
        <taxon>Bivalvia</taxon>
        <taxon>Autobranchia</taxon>
        <taxon>Pteriomorphia</taxon>
        <taxon>Ostreida</taxon>
        <taxon>Ostreoidea</taxon>
        <taxon>Ostreidae</taxon>
        <taxon>Crassostrea</taxon>
    </lineage>
</organism>
<dbReference type="Proteomes" id="UP000694844">
    <property type="component" value="Chromosome 3"/>
</dbReference>
<evidence type="ECO:0000313" key="4">
    <source>
        <dbReference type="Proteomes" id="UP000694844"/>
    </source>
</evidence>
<proteinExistence type="predicted"/>
<keyword evidence="2" id="KW-0175">Coiled coil</keyword>
<dbReference type="GeneID" id="111125258"/>
<keyword evidence="1" id="KW-0863">Zinc-finger</keyword>
<dbReference type="RefSeq" id="XP_022324560.1">
    <property type="nucleotide sequence ID" value="XM_022468852.1"/>
</dbReference>
<dbReference type="PROSITE" id="PS50119">
    <property type="entry name" value="ZF_BBOX"/>
    <property type="match status" value="2"/>
</dbReference>
<dbReference type="Gene3D" id="3.30.160.60">
    <property type="entry name" value="Classic Zinc Finger"/>
    <property type="match status" value="1"/>
</dbReference>
<feature type="coiled-coil region" evidence="2">
    <location>
        <begin position="159"/>
        <end position="204"/>
    </location>
</feature>
<dbReference type="OrthoDB" id="264520at2759"/>
<evidence type="ECO:0000256" key="2">
    <source>
        <dbReference type="SAM" id="Coils"/>
    </source>
</evidence>
<dbReference type="InterPro" id="IPR047153">
    <property type="entry name" value="TRIM45/56/19-like"/>
</dbReference>
<dbReference type="CDD" id="cd19756">
    <property type="entry name" value="Bbox2"/>
    <property type="match status" value="1"/>
</dbReference>
<keyword evidence="4" id="KW-1185">Reference proteome</keyword>
<dbReference type="SMART" id="SM00336">
    <property type="entry name" value="BBOX"/>
    <property type="match status" value="2"/>
</dbReference>
<dbReference type="AlphaFoldDB" id="A0A8B8DA79"/>
<dbReference type="GO" id="GO:0008270">
    <property type="term" value="F:zinc ion binding"/>
    <property type="evidence" value="ECO:0007669"/>
    <property type="project" value="UniProtKB-KW"/>
</dbReference>
<protein>
    <submittedName>
        <fullName evidence="5">Uncharacterized protein LOC111125258</fullName>
    </submittedName>
</protein>
<dbReference type="SUPFAM" id="SSF101898">
    <property type="entry name" value="NHL repeat"/>
    <property type="match status" value="1"/>
</dbReference>
<dbReference type="KEGG" id="cvn:111125258"/>
<gene>
    <name evidence="5" type="primary">LOC111125258</name>
</gene>
<dbReference type="SUPFAM" id="SSF57845">
    <property type="entry name" value="B-box zinc-binding domain"/>
    <property type="match status" value="1"/>
</dbReference>
<evidence type="ECO:0000259" key="3">
    <source>
        <dbReference type="PROSITE" id="PS50119"/>
    </source>
</evidence>
<feature type="domain" description="B box-type" evidence="3">
    <location>
        <begin position="10"/>
        <end position="55"/>
    </location>
</feature>
<name>A0A8B8DA79_CRAVI</name>
<dbReference type="PANTHER" id="PTHR25462:SF305">
    <property type="entry name" value="RING-TYPE DOMAIN-CONTAINING PROTEIN"/>
    <property type="match status" value="1"/>
</dbReference>
<dbReference type="PANTHER" id="PTHR25462">
    <property type="entry name" value="BONUS, ISOFORM C-RELATED"/>
    <property type="match status" value="1"/>
</dbReference>
<evidence type="ECO:0000313" key="5">
    <source>
        <dbReference type="RefSeq" id="XP_022324560.1"/>
    </source>
</evidence>
<dbReference type="InterPro" id="IPR011042">
    <property type="entry name" value="6-blade_b-propeller_TolB-like"/>
</dbReference>
<dbReference type="GO" id="GO:0061630">
    <property type="term" value="F:ubiquitin protein ligase activity"/>
    <property type="evidence" value="ECO:0007669"/>
    <property type="project" value="TreeGrafter"/>
</dbReference>
<dbReference type="GO" id="GO:0005654">
    <property type="term" value="C:nucleoplasm"/>
    <property type="evidence" value="ECO:0007669"/>
    <property type="project" value="TreeGrafter"/>
</dbReference>
<evidence type="ECO:0000256" key="1">
    <source>
        <dbReference type="PROSITE-ProRule" id="PRU00024"/>
    </source>
</evidence>
<reference evidence="5" key="1">
    <citation type="submission" date="2025-08" db="UniProtKB">
        <authorList>
            <consortium name="RefSeq"/>
        </authorList>
    </citation>
    <scope>IDENTIFICATION</scope>
    <source>
        <tissue evidence="5">Whole sample</tissue>
    </source>
</reference>
<dbReference type="InterPro" id="IPR000315">
    <property type="entry name" value="Znf_B-box"/>
</dbReference>